<gene>
    <name evidence="2" type="ORF">POM88_016679</name>
</gene>
<name>A0AAD8MX63_9APIA</name>
<feature type="domain" description="DUF1279" evidence="1">
    <location>
        <begin position="6"/>
        <end position="114"/>
    </location>
</feature>
<dbReference type="PANTHER" id="PTHR21377:SF0">
    <property type="entry name" value="PROTEIN FAM210B, MITOCHONDRIAL"/>
    <property type="match status" value="1"/>
</dbReference>
<evidence type="ECO:0000259" key="1">
    <source>
        <dbReference type="Pfam" id="PF06916"/>
    </source>
</evidence>
<dbReference type="GO" id="GO:0005739">
    <property type="term" value="C:mitochondrion"/>
    <property type="evidence" value="ECO:0007669"/>
    <property type="project" value="TreeGrafter"/>
</dbReference>
<organism evidence="2 3">
    <name type="scientific">Heracleum sosnowskyi</name>
    <dbReference type="NCBI Taxonomy" id="360622"/>
    <lineage>
        <taxon>Eukaryota</taxon>
        <taxon>Viridiplantae</taxon>
        <taxon>Streptophyta</taxon>
        <taxon>Embryophyta</taxon>
        <taxon>Tracheophyta</taxon>
        <taxon>Spermatophyta</taxon>
        <taxon>Magnoliopsida</taxon>
        <taxon>eudicotyledons</taxon>
        <taxon>Gunneridae</taxon>
        <taxon>Pentapetalae</taxon>
        <taxon>asterids</taxon>
        <taxon>campanulids</taxon>
        <taxon>Apiales</taxon>
        <taxon>Apiaceae</taxon>
        <taxon>Apioideae</taxon>
        <taxon>apioid superclade</taxon>
        <taxon>Tordylieae</taxon>
        <taxon>Tordyliinae</taxon>
        <taxon>Heracleum</taxon>
    </lineage>
</organism>
<keyword evidence="3" id="KW-1185">Reference proteome</keyword>
<protein>
    <submittedName>
        <fullName evidence="2">DUF1279 domain-containing protein</fullName>
    </submittedName>
</protein>
<evidence type="ECO:0000313" key="3">
    <source>
        <dbReference type="Proteomes" id="UP001237642"/>
    </source>
</evidence>
<accession>A0AAD8MX63</accession>
<dbReference type="AlphaFoldDB" id="A0AAD8MX63"/>
<proteinExistence type="predicted"/>
<dbReference type="Pfam" id="PF06916">
    <property type="entry name" value="FAM210A-B_dom"/>
    <property type="match status" value="1"/>
</dbReference>
<evidence type="ECO:0000313" key="2">
    <source>
        <dbReference type="EMBL" id="KAK1388501.1"/>
    </source>
</evidence>
<sequence>MATVIRMRELVRKYGKVALGVHVSVSAASITALYVAINNNVHVESVFQRFGVVIKNQNTETQFDSDGVVLPLDQNKRNPMAELAVSSGGALAMAILCNKALIPVRVPITIALTPPISRFLARRRIFGISL</sequence>
<comment type="caution">
    <text evidence="2">The sequence shown here is derived from an EMBL/GenBank/DDBJ whole genome shotgun (WGS) entry which is preliminary data.</text>
</comment>
<dbReference type="PANTHER" id="PTHR21377">
    <property type="entry name" value="PROTEIN FAM210B, MITOCHONDRIAL"/>
    <property type="match status" value="1"/>
</dbReference>
<reference evidence="2" key="1">
    <citation type="submission" date="2023-02" db="EMBL/GenBank/DDBJ databases">
        <title>Genome of toxic invasive species Heracleum sosnowskyi carries increased number of genes despite the absence of recent whole-genome duplications.</title>
        <authorList>
            <person name="Schelkunov M."/>
            <person name="Shtratnikova V."/>
            <person name="Makarenko M."/>
            <person name="Klepikova A."/>
            <person name="Omelchenko D."/>
            <person name="Novikova G."/>
            <person name="Obukhova E."/>
            <person name="Bogdanov V."/>
            <person name="Penin A."/>
            <person name="Logacheva M."/>
        </authorList>
    </citation>
    <scope>NUCLEOTIDE SEQUENCE</scope>
    <source>
        <strain evidence="2">Hsosn_3</strain>
        <tissue evidence="2">Leaf</tissue>
    </source>
</reference>
<dbReference type="InterPro" id="IPR045866">
    <property type="entry name" value="FAM210A/B-like"/>
</dbReference>
<reference evidence="2" key="2">
    <citation type="submission" date="2023-05" db="EMBL/GenBank/DDBJ databases">
        <authorList>
            <person name="Schelkunov M.I."/>
        </authorList>
    </citation>
    <scope>NUCLEOTIDE SEQUENCE</scope>
    <source>
        <strain evidence="2">Hsosn_3</strain>
        <tissue evidence="2">Leaf</tissue>
    </source>
</reference>
<dbReference type="Proteomes" id="UP001237642">
    <property type="component" value="Unassembled WGS sequence"/>
</dbReference>
<dbReference type="EMBL" id="JAUIZM010000004">
    <property type="protein sequence ID" value="KAK1388501.1"/>
    <property type="molecule type" value="Genomic_DNA"/>
</dbReference>
<dbReference type="InterPro" id="IPR009688">
    <property type="entry name" value="FAM210A/B-like_dom"/>
</dbReference>